<feature type="region of interest" description="Disordered" evidence="6">
    <location>
        <begin position="414"/>
        <end position="443"/>
    </location>
</feature>
<reference evidence="8 9" key="1">
    <citation type="journal article" date="2012" name="MBio">
        <title>Comparative genome analysis of three eukaryotic parasites with differing abilities to transform leukocytes reveals key mediators of Theileria-induced leukocyte transformation.</title>
        <authorList>
            <person name="Hayashida K."/>
            <person name="Hara Y."/>
            <person name="Abe T."/>
            <person name="Yamasaki C."/>
            <person name="Toyoda A."/>
            <person name="Kosuge T."/>
            <person name="Suzuki Y."/>
            <person name="Sato Y."/>
            <person name="Kawashima S."/>
            <person name="Katayama T."/>
            <person name="Wakaguri H."/>
            <person name="Inoue N."/>
            <person name="Homma K."/>
            <person name="Tada-Umezaki M."/>
            <person name="Yagi Y."/>
            <person name="Fujii Y."/>
            <person name="Habara T."/>
            <person name="Kanehisa M."/>
            <person name="Watanabe H."/>
            <person name="Ito K."/>
            <person name="Gojobori T."/>
            <person name="Sugawara H."/>
            <person name="Imanishi T."/>
            <person name="Weir W."/>
            <person name="Gardner M."/>
            <person name="Pain A."/>
            <person name="Shiels B."/>
            <person name="Hattori M."/>
            <person name="Nene V."/>
            <person name="Sugimoto C."/>
        </authorList>
    </citation>
    <scope>NUCLEOTIDE SEQUENCE [LARGE SCALE GENOMIC DNA]</scope>
    <source>
        <strain evidence="8 9">Shintoku</strain>
    </source>
</reference>
<evidence type="ECO:0000256" key="3">
    <source>
        <dbReference type="ARBA" id="ARBA00023125"/>
    </source>
</evidence>
<evidence type="ECO:0000256" key="6">
    <source>
        <dbReference type="SAM" id="MobiDB-lite"/>
    </source>
</evidence>
<dbReference type="Gene3D" id="1.20.5.2050">
    <property type="match status" value="1"/>
</dbReference>
<keyword evidence="2" id="KW-0805">Transcription regulation</keyword>
<dbReference type="eggNOG" id="ENOG502SXIM">
    <property type="taxonomic scope" value="Eukaryota"/>
</dbReference>
<evidence type="ECO:0000256" key="1">
    <source>
        <dbReference type="ARBA" id="ARBA00004123"/>
    </source>
</evidence>
<feature type="region of interest" description="Disordered" evidence="6">
    <location>
        <begin position="655"/>
        <end position="692"/>
    </location>
</feature>
<dbReference type="GeneID" id="20713031"/>
<dbReference type="VEuPathDB" id="PiroplasmaDB:TOT_010000063"/>
<accession>J7M4I5</accession>
<keyword evidence="9" id="KW-1185">Reference proteome</keyword>
<organism evidence="8 9">
    <name type="scientific">Theileria orientalis strain Shintoku</name>
    <dbReference type="NCBI Taxonomy" id="869250"/>
    <lineage>
        <taxon>Eukaryota</taxon>
        <taxon>Sar</taxon>
        <taxon>Alveolata</taxon>
        <taxon>Apicomplexa</taxon>
        <taxon>Aconoidasida</taxon>
        <taxon>Piroplasmida</taxon>
        <taxon>Theileriidae</taxon>
        <taxon>Theileria</taxon>
    </lineage>
</organism>
<name>J7M4I5_THEOR</name>
<proteinExistence type="predicted"/>
<sequence>MAKDTPKDQVNVTGRDVKDTGNRTHIASENTNVNDVDALLSCIDIWKKNSKKCKRTKKANVFKKNRVSIKQNNDLERVNNVVKDLLSMTKLRAEIPKNVLVAKRKKKKPAMDKRTLISTENFPMEFSDEEDLPEYLRTKVPKQGSIDTRFATESSNENNGEFNFLSHLNKDPDSSTLQMMDKEGNSIESRPLKSKDVREMCETLGITSLNMMQFESLENETSDSEELLNGDEFMVDENYEESEESEEELEVTIEESGSNVETEIAVAEFKTKTPKTEEPPSEDAPGRKRNYRRKSDTKAKSLVAVSSAERAAINEDEISLGTKANGRTSRTRRNTNRNPLAEEVVDIKNMEIEKIRGVCYCKSDNSWTAWWTEKGKSRKKAFKLSLYGFEGARRLAIEHRMRMEELLPELKEKKTKVNKRKTSEALGPKTNKKSPGTTSRNITRACSNTPAAIVPSMEDGIYKGTRYRSKQNKDKEGVFVNGNTCNTNLNTSLDSNPLNLQVNNEDPFSDARQNGTYAHSHNQDTIVNINDNADLCQTNDNRSNGSRDDVDEANYLPYKRKRPNSYHPDICRINEIEHFHELEDIMEYLEMKGKEENGGVYSAETLRQIRPITPRLNISSHIYHQHENGLCTVHYRIKLEKSTLEQVQNAIKEALDDLPNKEETNENNDSDNAVAQEETRDPQSPSAEDDYVNVEAVSITSADGTNRPLYNIIPTYIKNSDGDEVLAFVVLKP</sequence>
<dbReference type="InterPro" id="IPR001471">
    <property type="entry name" value="AP2/ERF_dom"/>
</dbReference>
<feature type="compositionally biased region" description="Polar residues" evidence="6">
    <location>
        <begin position="534"/>
        <end position="544"/>
    </location>
</feature>
<evidence type="ECO:0000256" key="4">
    <source>
        <dbReference type="ARBA" id="ARBA00023163"/>
    </source>
</evidence>
<comment type="subcellular location">
    <subcellularLocation>
        <location evidence="1">Nucleus</location>
    </subcellularLocation>
</comment>
<dbReference type="Proteomes" id="UP000003786">
    <property type="component" value="Chromosome 1"/>
</dbReference>
<protein>
    <recommendedName>
        <fullName evidence="7">AP2/ERF domain-containing protein</fullName>
    </recommendedName>
</protein>
<gene>
    <name evidence="8" type="ORF">TOT_010000063</name>
</gene>
<dbReference type="OrthoDB" id="366388at2759"/>
<dbReference type="GO" id="GO:0003700">
    <property type="term" value="F:DNA-binding transcription factor activity"/>
    <property type="evidence" value="ECO:0007669"/>
    <property type="project" value="InterPro"/>
</dbReference>
<feature type="compositionally biased region" description="Polar residues" evidence="6">
    <location>
        <begin position="433"/>
        <end position="443"/>
    </location>
</feature>
<dbReference type="EMBL" id="AP011946">
    <property type="protein sequence ID" value="BAM38595.1"/>
    <property type="molecule type" value="Genomic_DNA"/>
</dbReference>
<keyword evidence="3" id="KW-0238">DNA-binding</keyword>
<feature type="region of interest" description="Disordered" evidence="6">
    <location>
        <begin position="268"/>
        <end position="299"/>
    </location>
</feature>
<evidence type="ECO:0000313" key="9">
    <source>
        <dbReference type="Proteomes" id="UP000003786"/>
    </source>
</evidence>
<dbReference type="RefSeq" id="XP_009688896.1">
    <property type="nucleotide sequence ID" value="XM_009690601.1"/>
</dbReference>
<feature type="domain" description="AP2/ERF" evidence="7">
    <location>
        <begin position="354"/>
        <end position="405"/>
    </location>
</feature>
<evidence type="ECO:0000256" key="2">
    <source>
        <dbReference type="ARBA" id="ARBA00023015"/>
    </source>
</evidence>
<dbReference type="KEGG" id="tot:TOT_010000063"/>
<keyword evidence="5" id="KW-0539">Nucleus</keyword>
<keyword evidence="4" id="KW-0804">Transcription</keyword>
<feature type="region of interest" description="Disordered" evidence="6">
    <location>
        <begin position="1"/>
        <end position="22"/>
    </location>
</feature>
<dbReference type="AlphaFoldDB" id="J7M4I5"/>
<evidence type="ECO:0000259" key="7">
    <source>
        <dbReference type="Pfam" id="PF00847"/>
    </source>
</evidence>
<evidence type="ECO:0000313" key="8">
    <source>
        <dbReference type="EMBL" id="BAM38595.1"/>
    </source>
</evidence>
<dbReference type="GO" id="GO:0005634">
    <property type="term" value="C:nucleus"/>
    <property type="evidence" value="ECO:0007669"/>
    <property type="project" value="UniProtKB-SubCell"/>
</dbReference>
<feature type="region of interest" description="Disordered" evidence="6">
    <location>
        <begin position="534"/>
        <end position="556"/>
    </location>
</feature>
<evidence type="ECO:0000256" key="5">
    <source>
        <dbReference type="ARBA" id="ARBA00023242"/>
    </source>
</evidence>
<dbReference type="GO" id="GO:0003677">
    <property type="term" value="F:DNA binding"/>
    <property type="evidence" value="ECO:0007669"/>
    <property type="project" value="UniProtKB-KW"/>
</dbReference>
<dbReference type="OMA" id="CKSDNSW"/>
<feature type="compositionally biased region" description="Basic and acidic residues" evidence="6">
    <location>
        <begin position="655"/>
        <end position="664"/>
    </location>
</feature>
<dbReference type="Pfam" id="PF00847">
    <property type="entry name" value="AP2"/>
    <property type="match status" value="1"/>
</dbReference>
<feature type="compositionally biased region" description="Basic and acidic residues" evidence="6">
    <location>
        <begin position="269"/>
        <end position="278"/>
    </location>
</feature>